<name>A0A645JBL8_9ZZZZ</name>
<gene>
    <name evidence="1" type="ORF">SDC9_204626</name>
</gene>
<dbReference type="AlphaFoldDB" id="A0A645JBL8"/>
<proteinExistence type="predicted"/>
<sequence length="74" mass="8576">MFTRRGPAILYAPDISETIWNRVFGMGDEEYNVKLTVQRNRAREEHSVDVRYWGIWKQFIAAMKAEDAAAPTEA</sequence>
<dbReference type="EMBL" id="VSSQ01127865">
    <property type="protein sequence ID" value="MPN56933.1"/>
    <property type="molecule type" value="Genomic_DNA"/>
</dbReference>
<reference evidence="1" key="1">
    <citation type="submission" date="2019-08" db="EMBL/GenBank/DDBJ databases">
        <authorList>
            <person name="Kucharzyk K."/>
            <person name="Murdoch R.W."/>
            <person name="Higgins S."/>
            <person name="Loffler F."/>
        </authorList>
    </citation>
    <scope>NUCLEOTIDE SEQUENCE</scope>
</reference>
<evidence type="ECO:0000313" key="1">
    <source>
        <dbReference type="EMBL" id="MPN56933.1"/>
    </source>
</evidence>
<accession>A0A645JBL8</accession>
<comment type="caution">
    <text evidence="1">The sequence shown here is derived from an EMBL/GenBank/DDBJ whole genome shotgun (WGS) entry which is preliminary data.</text>
</comment>
<protein>
    <submittedName>
        <fullName evidence="1">Uncharacterized protein</fullName>
    </submittedName>
</protein>
<organism evidence="1">
    <name type="scientific">bioreactor metagenome</name>
    <dbReference type="NCBI Taxonomy" id="1076179"/>
    <lineage>
        <taxon>unclassified sequences</taxon>
        <taxon>metagenomes</taxon>
        <taxon>ecological metagenomes</taxon>
    </lineage>
</organism>